<dbReference type="InterPro" id="IPR005543">
    <property type="entry name" value="PASTA_dom"/>
</dbReference>
<dbReference type="EMBL" id="RBKT01000001">
    <property type="protein sequence ID" value="RKR90282.1"/>
    <property type="molecule type" value="Genomic_DNA"/>
</dbReference>
<protein>
    <submittedName>
        <fullName evidence="4">Uncharacterized protein DUF4236</fullName>
    </submittedName>
</protein>
<sequence length="805" mass="86515">MGFSFKIAPGVRIRTSKRGIRTSIGPRAARVHIGAGKTRFSTGVGPVGYVTSGGTGNGKSKGKSVQRGKSATPSVRQRPTRPTGSGSGTAENNGRVRIARQIDRQIHKITSVHRGSVPEAVRPIAVPARRPARLPIYLRARRQELDGVRPWQRQARAAAVRRARELADVQVAQVFAEREQAQAEEQQRLDERWQKLCDNHPVTVRETVAAAFARQKTAVATVSVEDGQIALVATVGHMDDVVPGDEALKSVNGYVLIRSRSLSDRVRLYREHVCGTALAAARQAFAAAPGLSAARVVVLRQDGEDSYGTPRHSGLYALRVTRDALTSIRWDQAGATDIVQDSAGEETNSVSGFPEPFTEKQIRQDPSVTAFLARLSEPPADQKQEVTASSAVTSPPDGKRPRPFLLLFGWTFLCSPFWHAYNGVWTDHRHIATSMLVYPTTGLLLLRLRMVKRGAAPPAGNSGSRLFYLLAVMWAAGPALLAGDRWLYGGSVSRDVVAFIGSSLICWIVALTLYGWTVPPRGAEPVAPPRRLNVPATAALIALLVVIVNVYPTGSRAAAPVNSQAVATAPPVPDPSVTAPAVTSTPPATTVAEVMPDLVGRRLPDAEQALYALTTDVAPSHQDRSPLDRDVWMRDNWTVVGTLPAAGTSIGPGLKIEMFLLKNSEAAWFAQHPVMPKIKAGADALDLTGEGEPLDGMSELVELRYAKNKTPKDARDPNENFDGWEPAEEKTARAGLKQAYTGLVVGSVPTAERKLRTGQLIIVTVKDGPDSPSSGGSDSVPSLPDNNDGDDDVNVPGRLCPTRFC</sequence>
<gene>
    <name evidence="4" type="ORF">BDK92_4652</name>
</gene>
<keyword evidence="2" id="KW-0812">Transmembrane</keyword>
<dbReference type="Pfam" id="PF14020">
    <property type="entry name" value="DUF4236"/>
    <property type="match status" value="1"/>
</dbReference>
<evidence type="ECO:0000256" key="2">
    <source>
        <dbReference type="SAM" id="Phobius"/>
    </source>
</evidence>
<feature type="compositionally biased region" description="Low complexity" evidence="1">
    <location>
        <begin position="770"/>
        <end position="786"/>
    </location>
</feature>
<feature type="transmembrane region" description="Helical" evidence="2">
    <location>
        <begin position="404"/>
        <end position="422"/>
    </location>
</feature>
<keyword evidence="5" id="KW-1185">Reference proteome</keyword>
<dbReference type="CDD" id="cd06577">
    <property type="entry name" value="PASTA_pknB"/>
    <property type="match status" value="1"/>
</dbReference>
<dbReference type="Proteomes" id="UP000277671">
    <property type="component" value="Unassembled WGS sequence"/>
</dbReference>
<feature type="domain" description="DUF4236" evidence="3">
    <location>
        <begin position="4"/>
        <end position="45"/>
    </location>
</feature>
<comment type="caution">
    <text evidence="4">The sequence shown here is derived from an EMBL/GenBank/DDBJ whole genome shotgun (WGS) entry which is preliminary data.</text>
</comment>
<keyword evidence="2" id="KW-1133">Transmembrane helix</keyword>
<feature type="transmembrane region" description="Helical" evidence="2">
    <location>
        <begin position="428"/>
        <end position="446"/>
    </location>
</feature>
<reference evidence="4 5" key="1">
    <citation type="submission" date="2018-10" db="EMBL/GenBank/DDBJ databases">
        <title>Sequencing the genomes of 1000 actinobacteria strains.</title>
        <authorList>
            <person name="Klenk H.-P."/>
        </authorList>
    </citation>
    <scope>NUCLEOTIDE SEQUENCE [LARGE SCALE GENOMIC DNA]</scope>
    <source>
        <strain evidence="4 5">DSM 45175</strain>
    </source>
</reference>
<accession>A0A495JPK2</accession>
<organism evidence="4 5">
    <name type="scientific">Micromonospora pisi</name>
    <dbReference type="NCBI Taxonomy" id="589240"/>
    <lineage>
        <taxon>Bacteria</taxon>
        <taxon>Bacillati</taxon>
        <taxon>Actinomycetota</taxon>
        <taxon>Actinomycetes</taxon>
        <taxon>Micromonosporales</taxon>
        <taxon>Micromonosporaceae</taxon>
        <taxon>Micromonospora</taxon>
    </lineage>
</organism>
<evidence type="ECO:0000259" key="3">
    <source>
        <dbReference type="Pfam" id="PF14020"/>
    </source>
</evidence>
<feature type="transmembrane region" description="Helical" evidence="2">
    <location>
        <begin position="496"/>
        <end position="516"/>
    </location>
</feature>
<dbReference type="AlphaFoldDB" id="A0A495JPK2"/>
<evidence type="ECO:0000313" key="5">
    <source>
        <dbReference type="Proteomes" id="UP000277671"/>
    </source>
</evidence>
<feature type="region of interest" description="Disordered" evidence="1">
    <location>
        <begin position="40"/>
        <end position="96"/>
    </location>
</feature>
<proteinExistence type="predicted"/>
<keyword evidence="2" id="KW-0472">Membrane</keyword>
<feature type="region of interest" description="Disordered" evidence="1">
    <location>
        <begin position="764"/>
        <end position="797"/>
    </location>
</feature>
<feature type="compositionally biased region" description="Polar residues" evidence="1">
    <location>
        <begin position="67"/>
        <end position="92"/>
    </location>
</feature>
<feature type="region of interest" description="Disordered" evidence="1">
    <location>
        <begin position="378"/>
        <end position="397"/>
    </location>
</feature>
<evidence type="ECO:0000256" key="1">
    <source>
        <dbReference type="SAM" id="MobiDB-lite"/>
    </source>
</evidence>
<feature type="transmembrane region" description="Helical" evidence="2">
    <location>
        <begin position="532"/>
        <end position="551"/>
    </location>
</feature>
<dbReference type="Gene3D" id="3.30.10.20">
    <property type="match status" value="1"/>
</dbReference>
<name>A0A495JPK2_9ACTN</name>
<feature type="transmembrane region" description="Helical" evidence="2">
    <location>
        <begin position="466"/>
        <end position="484"/>
    </location>
</feature>
<evidence type="ECO:0000313" key="4">
    <source>
        <dbReference type="EMBL" id="RKR90282.1"/>
    </source>
</evidence>
<dbReference type="InterPro" id="IPR025330">
    <property type="entry name" value="DUF4236"/>
</dbReference>